<dbReference type="AlphaFoldDB" id="A0A1R1PKZ4"/>
<dbReference type="Proteomes" id="UP000188320">
    <property type="component" value="Unassembled WGS sequence"/>
</dbReference>
<accession>A0A1R1PKZ4</accession>
<sequence length="70" mass="8403">MILLDSQPLFPSFLPSSKKTGTWIRFFPYNIMFISGDKQRLKVNTCMFASHTLYKKKIHYKQEVRIYQLQ</sequence>
<reference evidence="2" key="1">
    <citation type="submission" date="2017-01" db="EMBL/GenBank/DDBJ databases">
        <authorList>
            <person name="Wang Y."/>
            <person name="White M."/>
            <person name="Kvist S."/>
            <person name="Moncalvo J.-M."/>
        </authorList>
    </citation>
    <scope>NUCLEOTIDE SEQUENCE [LARGE SCALE GENOMIC DNA]</scope>
    <source>
        <strain evidence="2">COL-18-3</strain>
    </source>
</reference>
<evidence type="ECO:0000313" key="2">
    <source>
        <dbReference type="Proteomes" id="UP000188320"/>
    </source>
</evidence>
<gene>
    <name evidence="1" type="ORF">AX774_g4906</name>
</gene>
<proteinExistence type="predicted"/>
<dbReference type="EMBL" id="LSSK01000854">
    <property type="protein sequence ID" value="OMH81634.1"/>
    <property type="molecule type" value="Genomic_DNA"/>
</dbReference>
<protein>
    <submittedName>
        <fullName evidence="1">Uncharacterized protein</fullName>
    </submittedName>
</protein>
<name>A0A1R1PKZ4_ZANCU</name>
<organism evidence="1 2">
    <name type="scientific">Zancudomyces culisetae</name>
    <name type="common">Gut fungus</name>
    <name type="synonym">Smittium culisetae</name>
    <dbReference type="NCBI Taxonomy" id="1213189"/>
    <lineage>
        <taxon>Eukaryota</taxon>
        <taxon>Fungi</taxon>
        <taxon>Fungi incertae sedis</taxon>
        <taxon>Zoopagomycota</taxon>
        <taxon>Kickxellomycotina</taxon>
        <taxon>Harpellomycetes</taxon>
        <taxon>Harpellales</taxon>
        <taxon>Legeriomycetaceae</taxon>
        <taxon>Zancudomyces</taxon>
    </lineage>
</organism>
<evidence type="ECO:0000313" key="1">
    <source>
        <dbReference type="EMBL" id="OMH81634.1"/>
    </source>
</evidence>
<comment type="caution">
    <text evidence="1">The sequence shown here is derived from an EMBL/GenBank/DDBJ whole genome shotgun (WGS) entry which is preliminary data.</text>
</comment>
<keyword evidence="2" id="KW-1185">Reference proteome</keyword>